<dbReference type="EMBL" id="ACEN01000020">
    <property type="protein sequence ID" value="EEG34092.1"/>
    <property type="molecule type" value="Genomic_DNA"/>
</dbReference>
<accession>C0ELL2</accession>
<evidence type="ECO:0000256" key="1">
    <source>
        <dbReference type="SAM" id="MobiDB-lite"/>
    </source>
</evidence>
<sequence>MAFFHDQSKDWFFRRPLKHRRSSEKPVSSIHEPDKPKAQ</sequence>
<gene>
    <name evidence="2" type="ORF">NEIFLAOT_00817</name>
</gene>
<keyword evidence="3" id="KW-1185">Reference proteome</keyword>
<name>C0ELL2_NEIFL</name>
<evidence type="ECO:0000313" key="3">
    <source>
        <dbReference type="Proteomes" id="UP000004457"/>
    </source>
</evidence>
<dbReference type="AlphaFoldDB" id="C0ELL2"/>
<evidence type="ECO:0000313" key="2">
    <source>
        <dbReference type="EMBL" id="EEG34092.1"/>
    </source>
</evidence>
<reference evidence="2 3" key="1">
    <citation type="submission" date="2009-01" db="EMBL/GenBank/DDBJ databases">
        <authorList>
            <person name="Fulton L."/>
            <person name="Clifton S."/>
            <person name="Chinwalla A.T."/>
            <person name="Mitreva M."/>
            <person name="Sodergren E."/>
            <person name="Weinstock G."/>
            <person name="Clifton S."/>
            <person name="Dooling D.J."/>
            <person name="Fulton B."/>
            <person name="Minx P."/>
            <person name="Pepin K.H."/>
            <person name="Johnson M."/>
            <person name="Bhonagiri V."/>
            <person name="Nash W.E."/>
            <person name="Mardis E.R."/>
            <person name="Wilson R.K."/>
        </authorList>
    </citation>
    <scope>NUCLEOTIDE SEQUENCE [LARGE SCALE GENOMIC DNA]</scope>
    <source>
        <strain evidence="2 3">NRL30031/H210</strain>
    </source>
</reference>
<comment type="caution">
    <text evidence="2">The sequence shown here is derived from an EMBL/GenBank/DDBJ whole genome shotgun (WGS) entry which is preliminary data.</text>
</comment>
<organism evidence="2 3">
    <name type="scientific">Neisseria flavescens NRL30031/H210</name>
    <dbReference type="NCBI Taxonomy" id="546264"/>
    <lineage>
        <taxon>Bacteria</taxon>
        <taxon>Pseudomonadati</taxon>
        <taxon>Pseudomonadota</taxon>
        <taxon>Betaproteobacteria</taxon>
        <taxon>Neisseriales</taxon>
        <taxon>Neisseriaceae</taxon>
        <taxon>Neisseria</taxon>
    </lineage>
</organism>
<dbReference type="Proteomes" id="UP000004457">
    <property type="component" value="Unassembled WGS sequence"/>
</dbReference>
<protein>
    <submittedName>
        <fullName evidence="2">Uncharacterized protein</fullName>
    </submittedName>
</protein>
<feature type="region of interest" description="Disordered" evidence="1">
    <location>
        <begin position="16"/>
        <end position="39"/>
    </location>
</feature>
<proteinExistence type="predicted"/>